<evidence type="ECO:0000313" key="8">
    <source>
        <dbReference type="EMBL" id="AMK13014.1"/>
    </source>
</evidence>
<dbReference type="InterPro" id="IPR050638">
    <property type="entry name" value="AA-Vitamin_Transporters"/>
</dbReference>
<feature type="transmembrane region" description="Helical" evidence="6">
    <location>
        <begin position="99"/>
        <end position="118"/>
    </location>
</feature>
<accession>A0A126QSS2</accession>
<dbReference type="OrthoDB" id="5416392at2"/>
<dbReference type="SUPFAM" id="SSF103481">
    <property type="entry name" value="Multidrug resistance efflux transporter EmrE"/>
    <property type="match status" value="2"/>
</dbReference>
<dbReference type="GO" id="GO:0005886">
    <property type="term" value="C:plasma membrane"/>
    <property type="evidence" value="ECO:0007669"/>
    <property type="project" value="UniProtKB-SubCell"/>
</dbReference>
<dbReference type="Proteomes" id="UP000295506">
    <property type="component" value="Unassembled WGS sequence"/>
</dbReference>
<keyword evidence="4 6" id="KW-1133">Transmembrane helix</keyword>
<dbReference type="InterPro" id="IPR000620">
    <property type="entry name" value="EamA_dom"/>
</dbReference>
<protein>
    <submittedName>
        <fullName evidence="9">Threonine/homoserine efflux transporter RhtA</fullName>
    </submittedName>
</protein>
<keyword evidence="10" id="KW-1185">Reference proteome</keyword>
<dbReference type="KEGG" id="dej:AWY79_14530"/>
<comment type="subcellular location">
    <subcellularLocation>
        <location evidence="1">Cell membrane</location>
        <topology evidence="1">Multi-pass membrane protein</topology>
    </subcellularLocation>
</comment>
<evidence type="ECO:0000256" key="5">
    <source>
        <dbReference type="ARBA" id="ARBA00023136"/>
    </source>
</evidence>
<dbReference type="AlphaFoldDB" id="A0A126QSS2"/>
<proteinExistence type="predicted"/>
<dbReference type="Proteomes" id="UP000055611">
    <property type="component" value="Chromosome"/>
</dbReference>
<keyword evidence="3 6" id="KW-0812">Transmembrane</keyword>
<evidence type="ECO:0000256" key="4">
    <source>
        <dbReference type="ARBA" id="ARBA00022989"/>
    </source>
</evidence>
<reference evidence="9 11" key="2">
    <citation type="submission" date="2019-03" db="EMBL/GenBank/DDBJ databases">
        <title>Genomic Encyclopedia of Type Strains, Phase IV (KMG-IV): sequencing the most valuable type-strain genomes for metagenomic binning, comparative biology and taxonomic classification.</title>
        <authorList>
            <person name="Goeker M."/>
        </authorList>
    </citation>
    <scope>NUCLEOTIDE SEQUENCE [LARGE SCALE GENOMIC DNA]</scope>
    <source>
        <strain evidence="9 11">DSM 101483</strain>
    </source>
</reference>
<evidence type="ECO:0000313" key="10">
    <source>
        <dbReference type="Proteomes" id="UP000055611"/>
    </source>
</evidence>
<reference evidence="8 10" key="1">
    <citation type="journal article" date="2016" name="Front. Microbiol.">
        <title>Genome Sequence of the Piezophilic, Mesophilic Sulfate-Reducing Bacterium Desulfovibrio indicus J2T.</title>
        <authorList>
            <person name="Cao J."/>
            <person name="Maignien L."/>
            <person name="Shao Z."/>
            <person name="Alain K."/>
            <person name="Jebbar M."/>
        </authorList>
    </citation>
    <scope>NUCLEOTIDE SEQUENCE [LARGE SCALE GENOMIC DNA]</scope>
    <source>
        <strain evidence="8 10">J2</strain>
    </source>
</reference>
<feature type="transmembrane region" description="Helical" evidence="6">
    <location>
        <begin position="248"/>
        <end position="267"/>
    </location>
</feature>
<evidence type="ECO:0000256" key="6">
    <source>
        <dbReference type="SAM" id="Phobius"/>
    </source>
</evidence>
<dbReference type="EMBL" id="CP014206">
    <property type="protein sequence ID" value="AMK13014.1"/>
    <property type="molecule type" value="Genomic_DNA"/>
</dbReference>
<evidence type="ECO:0000256" key="1">
    <source>
        <dbReference type="ARBA" id="ARBA00004651"/>
    </source>
</evidence>
<dbReference type="InterPro" id="IPR037185">
    <property type="entry name" value="EmrE-like"/>
</dbReference>
<evidence type="ECO:0000256" key="2">
    <source>
        <dbReference type="ARBA" id="ARBA00022475"/>
    </source>
</evidence>
<feature type="transmembrane region" description="Helical" evidence="6">
    <location>
        <begin position="38"/>
        <end position="59"/>
    </location>
</feature>
<feature type="transmembrane region" description="Helical" evidence="6">
    <location>
        <begin position="71"/>
        <end position="93"/>
    </location>
</feature>
<evidence type="ECO:0000313" key="11">
    <source>
        <dbReference type="Proteomes" id="UP000295506"/>
    </source>
</evidence>
<dbReference type="PANTHER" id="PTHR32322">
    <property type="entry name" value="INNER MEMBRANE TRANSPORTER"/>
    <property type="match status" value="1"/>
</dbReference>
<keyword evidence="2" id="KW-1003">Cell membrane</keyword>
<dbReference type="PANTHER" id="PTHR32322:SF18">
    <property type="entry name" value="S-ADENOSYLMETHIONINE_S-ADENOSYLHOMOCYSTEINE TRANSPORTER"/>
    <property type="match status" value="1"/>
</dbReference>
<dbReference type="Pfam" id="PF00892">
    <property type="entry name" value="EamA"/>
    <property type="match status" value="2"/>
</dbReference>
<feature type="transmembrane region" description="Helical" evidence="6">
    <location>
        <begin position="155"/>
        <end position="173"/>
    </location>
</feature>
<dbReference type="EMBL" id="SOBK01000012">
    <property type="protein sequence ID" value="TDT86556.1"/>
    <property type="molecule type" value="Genomic_DNA"/>
</dbReference>
<sequence length="301" mass="32990">MVIEEGKTKAFLALWGAVLLWASSFIVLKIAFQRFDPMVVIFGRMFVASLGFMLVFRRLRHIDYQPGDWKLLAFMGVCEPGLYFIFEALALTYTDASQAGMICALLPLMVAVAARLVLGEPLSKRMASGFGLAIVGAVLLSAVAEKTDTASNPVLGNFLEFLAMICACGYMIAMKKLMPRYNSWFLTMIQAFIGAVFYFPLLFLPSTKMPVAFDFTGVASILYLGTFVTIMAYGLYNYGMSKIPTAQASAFINLIPVITLILGMVLLGERLNWMQYAASVIVIGGVYVSQDNKSRKVAAAA</sequence>
<evidence type="ECO:0000256" key="3">
    <source>
        <dbReference type="ARBA" id="ARBA00022692"/>
    </source>
</evidence>
<gene>
    <name evidence="8" type="ORF">AWY79_14530</name>
    <name evidence="9" type="ORF">EDC59_11265</name>
</gene>
<organism evidence="9 11">
    <name type="scientific">Pseudodesulfovibrio indicus</name>
    <dbReference type="NCBI Taxonomy" id="1716143"/>
    <lineage>
        <taxon>Bacteria</taxon>
        <taxon>Pseudomonadati</taxon>
        <taxon>Thermodesulfobacteriota</taxon>
        <taxon>Desulfovibrionia</taxon>
        <taxon>Desulfovibrionales</taxon>
        <taxon>Desulfovibrionaceae</taxon>
    </lineage>
</organism>
<dbReference type="RefSeq" id="WP_066807265.1">
    <property type="nucleotide sequence ID" value="NZ_CP014206.1"/>
</dbReference>
<feature type="transmembrane region" description="Helical" evidence="6">
    <location>
        <begin position="185"/>
        <end position="203"/>
    </location>
</feature>
<feature type="transmembrane region" description="Helical" evidence="6">
    <location>
        <begin position="12"/>
        <end position="32"/>
    </location>
</feature>
<evidence type="ECO:0000259" key="7">
    <source>
        <dbReference type="Pfam" id="PF00892"/>
    </source>
</evidence>
<evidence type="ECO:0000313" key="9">
    <source>
        <dbReference type="EMBL" id="TDT86556.1"/>
    </source>
</evidence>
<feature type="domain" description="EamA" evidence="7">
    <location>
        <begin position="155"/>
        <end position="288"/>
    </location>
</feature>
<name>A0A126QSS2_9BACT</name>
<feature type="transmembrane region" description="Helical" evidence="6">
    <location>
        <begin position="125"/>
        <end position="143"/>
    </location>
</feature>
<feature type="transmembrane region" description="Helical" evidence="6">
    <location>
        <begin position="215"/>
        <end position="236"/>
    </location>
</feature>
<dbReference type="Gene3D" id="1.10.3730.20">
    <property type="match status" value="1"/>
</dbReference>
<feature type="domain" description="EamA" evidence="7">
    <location>
        <begin position="10"/>
        <end position="141"/>
    </location>
</feature>
<keyword evidence="5 6" id="KW-0472">Membrane</keyword>